<comment type="pathway">
    <text evidence="1 8">Cofactor biosynthesis; NAD(+) biosynthesis; NAD(+) from deamido-NAD(+) (L-Gln route): step 1/1.</text>
</comment>
<dbReference type="Pfam" id="PF00795">
    <property type="entry name" value="CN_hydrolase"/>
    <property type="match status" value="1"/>
</dbReference>
<dbReference type="PIRSF" id="PIRSF006630">
    <property type="entry name" value="NADS_GAT"/>
    <property type="match status" value="1"/>
</dbReference>
<dbReference type="RefSeq" id="XP_037147175.1">
    <property type="nucleotide sequence ID" value="XM_037297465.1"/>
</dbReference>
<keyword evidence="5 8" id="KW-0067">ATP-binding</keyword>
<keyword evidence="11" id="KW-1185">Reference proteome</keyword>
<dbReference type="Pfam" id="PF02540">
    <property type="entry name" value="NAD_synthase"/>
    <property type="match status" value="1"/>
</dbReference>
<evidence type="ECO:0000256" key="7">
    <source>
        <dbReference type="ARBA" id="ARBA00052340"/>
    </source>
</evidence>
<evidence type="ECO:0000256" key="8">
    <source>
        <dbReference type="PIRNR" id="PIRNR006630"/>
    </source>
</evidence>
<comment type="caution">
    <text evidence="10">The sequence shown here is derived from an EMBL/GenBank/DDBJ whole genome shotgun (WGS) entry which is preliminary data.</text>
</comment>
<feature type="domain" description="CN hydrolase" evidence="9">
    <location>
        <begin position="5"/>
        <end position="274"/>
    </location>
</feature>
<dbReference type="Proteomes" id="UP000593566">
    <property type="component" value="Unassembled WGS sequence"/>
</dbReference>
<evidence type="ECO:0000256" key="3">
    <source>
        <dbReference type="ARBA" id="ARBA00022598"/>
    </source>
</evidence>
<dbReference type="GO" id="GO:0005524">
    <property type="term" value="F:ATP binding"/>
    <property type="evidence" value="ECO:0007669"/>
    <property type="project" value="UniProtKB-UniRule"/>
</dbReference>
<dbReference type="FunFam" id="3.60.110.10:FF:000003">
    <property type="entry name" value="Glutamine-dependent NAD(+) synthetase"/>
    <property type="match status" value="1"/>
</dbReference>
<dbReference type="CDD" id="cd00553">
    <property type="entry name" value="NAD_synthase"/>
    <property type="match status" value="1"/>
</dbReference>
<comment type="catalytic activity">
    <reaction evidence="7 8">
        <text>deamido-NAD(+) + L-glutamine + ATP + H2O = L-glutamate + AMP + diphosphate + NAD(+) + H(+)</text>
        <dbReference type="Rhea" id="RHEA:24384"/>
        <dbReference type="ChEBI" id="CHEBI:15377"/>
        <dbReference type="ChEBI" id="CHEBI:15378"/>
        <dbReference type="ChEBI" id="CHEBI:29985"/>
        <dbReference type="ChEBI" id="CHEBI:30616"/>
        <dbReference type="ChEBI" id="CHEBI:33019"/>
        <dbReference type="ChEBI" id="CHEBI:57540"/>
        <dbReference type="ChEBI" id="CHEBI:58359"/>
        <dbReference type="ChEBI" id="CHEBI:58437"/>
        <dbReference type="ChEBI" id="CHEBI:456215"/>
        <dbReference type="EC" id="6.3.5.1"/>
    </reaction>
</comment>
<dbReference type="EMBL" id="JACCJB010000025">
    <property type="protein sequence ID" value="KAF6217740.1"/>
    <property type="molecule type" value="Genomic_DNA"/>
</dbReference>
<evidence type="ECO:0000256" key="6">
    <source>
        <dbReference type="ARBA" id="ARBA00023027"/>
    </source>
</evidence>
<dbReference type="GO" id="GO:0005737">
    <property type="term" value="C:cytoplasm"/>
    <property type="evidence" value="ECO:0007669"/>
    <property type="project" value="InterPro"/>
</dbReference>
<evidence type="ECO:0000256" key="4">
    <source>
        <dbReference type="ARBA" id="ARBA00022741"/>
    </source>
</evidence>
<dbReference type="AlphaFoldDB" id="A0A8H6C5V7"/>
<keyword evidence="4 8" id="KW-0547">Nucleotide-binding</keyword>
<dbReference type="InterPro" id="IPR003694">
    <property type="entry name" value="NAD_synthase"/>
</dbReference>
<keyword evidence="6 8" id="KW-0520">NAD</keyword>
<dbReference type="FunFam" id="3.40.50.620:FF:000036">
    <property type="entry name" value="Glutamine-dependent NAD(+) synthetase"/>
    <property type="match status" value="1"/>
</dbReference>
<sequence>MGHLTTVAACSLNQWALDWEGNTNRIIESIKIAKKAGAKLRVGGELEITGYDCLDHFLENETYLFSWEMLARILDDKECYGCLLDIGAPVMHRNLRLNCRILALDGKILLIRPKLWLANDGNYREMRYFTPWREGLCEDFILPRSMQRRQGAVRVPIGDMILSTADTCIGAETCEELFTPDGPHIHMGLQGVEIFTNSSASHHELRKLDKRLALILEATRKSGGIYIYANLKGGGGDRLYYDGSSMIVCNGTVKAQGSQFSLDDVEVVTATVDLEEVRAYRCSASRGLQAVRPTEQYRRIDVTAYSMSPESDDFDAKISPSCPIKIHAPEEEIALGPALWLWDYLRRSSLAGFLLPLSGGIDSCATAVIVSSMSRLLIDAIRNGNAQVISDVQRIAGAYEKEDWLPQSAEALTRNLFHTLYLGMATQSSKETRSRAKELSKAIGSYHTDLDIDDVFNAQKNIFTKATGFEPKFKVHGGSMAENLALQNIQARSRMVTAYEFSQLLPTIRERKGGGSCLVLGSANADEALRGYYTRYDCSSADVNPIGGISKTDLKRFIAWACTNFDLPILKDFLAATPTAELEPLEGGYVQSDEADMGLLYSDLQVMGSLRKIEKMGPFSMFQRLVREWTRDKGMTPREVATKVKRFFHYYAVNRHKMSTLTPSYHAESYGPEDHRHDQRFLVYPPLYDSLPAKKIDAAVEKMEAE</sequence>
<organism evidence="10 11">
    <name type="scientific">Letharia lupina</name>
    <dbReference type="NCBI Taxonomy" id="560253"/>
    <lineage>
        <taxon>Eukaryota</taxon>
        <taxon>Fungi</taxon>
        <taxon>Dikarya</taxon>
        <taxon>Ascomycota</taxon>
        <taxon>Pezizomycotina</taxon>
        <taxon>Lecanoromycetes</taxon>
        <taxon>OSLEUM clade</taxon>
        <taxon>Lecanoromycetidae</taxon>
        <taxon>Lecanorales</taxon>
        <taxon>Lecanorineae</taxon>
        <taxon>Parmeliaceae</taxon>
        <taxon>Letharia</taxon>
    </lineage>
</organism>
<keyword evidence="3 8" id="KW-0436">Ligase</keyword>
<evidence type="ECO:0000256" key="2">
    <source>
        <dbReference type="ARBA" id="ARBA00007145"/>
    </source>
</evidence>
<comment type="similarity">
    <text evidence="2 8">In the C-terminal section; belongs to the NAD synthetase family.</text>
</comment>
<dbReference type="InterPro" id="IPR022310">
    <property type="entry name" value="NAD/GMP_synthase"/>
</dbReference>
<dbReference type="GO" id="GO:0003952">
    <property type="term" value="F:NAD+ synthase (glutamine-hydrolyzing) activity"/>
    <property type="evidence" value="ECO:0007669"/>
    <property type="project" value="UniProtKB-UniRule"/>
</dbReference>
<dbReference type="Gene3D" id="3.40.50.620">
    <property type="entry name" value="HUPs"/>
    <property type="match status" value="1"/>
</dbReference>
<dbReference type="PANTHER" id="PTHR23090">
    <property type="entry name" value="NH 3 /GLUTAMINE-DEPENDENT NAD + SYNTHETASE"/>
    <property type="match status" value="1"/>
</dbReference>
<evidence type="ECO:0000313" key="11">
    <source>
        <dbReference type="Proteomes" id="UP000593566"/>
    </source>
</evidence>
<dbReference type="UniPathway" id="UPA00253">
    <property type="reaction ID" value="UER00334"/>
</dbReference>
<dbReference type="GO" id="GO:0009435">
    <property type="term" value="P:NAD+ biosynthetic process"/>
    <property type="evidence" value="ECO:0007669"/>
    <property type="project" value="UniProtKB-UniRule"/>
</dbReference>
<dbReference type="EC" id="6.3.5.1" evidence="8"/>
<dbReference type="Gene3D" id="3.60.110.10">
    <property type="entry name" value="Carbon-nitrogen hydrolase"/>
    <property type="match status" value="1"/>
</dbReference>
<dbReference type="GeneID" id="59334968"/>
<dbReference type="CDD" id="cd07570">
    <property type="entry name" value="GAT_Gln-NAD-synth"/>
    <property type="match status" value="1"/>
</dbReference>
<dbReference type="PROSITE" id="PS50263">
    <property type="entry name" value="CN_HYDROLASE"/>
    <property type="match status" value="1"/>
</dbReference>
<dbReference type="PANTHER" id="PTHR23090:SF9">
    <property type="entry name" value="GLUTAMINE-DEPENDENT NAD(+) SYNTHETASE"/>
    <property type="match status" value="1"/>
</dbReference>
<evidence type="ECO:0000256" key="1">
    <source>
        <dbReference type="ARBA" id="ARBA00005188"/>
    </source>
</evidence>
<name>A0A8H6C5V7_9LECA</name>
<dbReference type="GO" id="GO:0004359">
    <property type="term" value="F:glutaminase activity"/>
    <property type="evidence" value="ECO:0007669"/>
    <property type="project" value="InterPro"/>
</dbReference>
<dbReference type="SUPFAM" id="SSF56317">
    <property type="entry name" value="Carbon-nitrogen hydrolase"/>
    <property type="match status" value="1"/>
</dbReference>
<accession>A0A8H6C5V7</accession>
<gene>
    <name evidence="10" type="ORF">HO133_006567</name>
</gene>
<proteinExistence type="inferred from homology"/>
<dbReference type="HAMAP" id="MF_02090">
    <property type="entry name" value="NadE_glutamine_dep"/>
    <property type="match status" value="1"/>
</dbReference>
<protein>
    <recommendedName>
        <fullName evidence="8">Glutamine-dependent NAD(+) synthetase</fullName>
        <ecNumber evidence="8">6.3.5.1</ecNumber>
    </recommendedName>
    <alternativeName>
        <fullName evidence="8">NAD(+) synthase [glutamine-hydrolyzing]</fullName>
    </alternativeName>
</protein>
<dbReference type="InterPro" id="IPR036526">
    <property type="entry name" value="C-N_Hydrolase_sf"/>
</dbReference>
<dbReference type="InterPro" id="IPR014729">
    <property type="entry name" value="Rossmann-like_a/b/a_fold"/>
</dbReference>
<dbReference type="SUPFAM" id="SSF52402">
    <property type="entry name" value="Adenine nucleotide alpha hydrolases-like"/>
    <property type="match status" value="1"/>
</dbReference>
<dbReference type="InterPro" id="IPR014445">
    <property type="entry name" value="Gln-dep_NAD_synthase"/>
</dbReference>
<evidence type="ECO:0000259" key="9">
    <source>
        <dbReference type="PROSITE" id="PS50263"/>
    </source>
</evidence>
<reference evidence="10 11" key="1">
    <citation type="journal article" date="2020" name="Genomics">
        <title>Complete, high-quality genomes from long-read metagenomic sequencing of two wolf lichen thalli reveals enigmatic genome architecture.</title>
        <authorList>
            <person name="McKenzie S.K."/>
            <person name="Walston R.F."/>
            <person name="Allen J.L."/>
        </authorList>
    </citation>
    <scope>NUCLEOTIDE SEQUENCE [LARGE SCALE GENOMIC DNA]</scope>
    <source>
        <strain evidence="10">WasteWater1</strain>
    </source>
</reference>
<evidence type="ECO:0000256" key="5">
    <source>
        <dbReference type="ARBA" id="ARBA00022840"/>
    </source>
</evidence>
<dbReference type="InterPro" id="IPR003010">
    <property type="entry name" value="C-N_Hydrolase"/>
</dbReference>
<evidence type="ECO:0000313" key="10">
    <source>
        <dbReference type="EMBL" id="KAF6217740.1"/>
    </source>
</evidence>